<gene>
    <name evidence="5" type="primary">garK</name>
    <name evidence="5" type="ORF">GCM10011389_22790</name>
</gene>
<evidence type="ECO:0000313" key="6">
    <source>
        <dbReference type="Proteomes" id="UP000642571"/>
    </source>
</evidence>
<evidence type="ECO:0000256" key="1">
    <source>
        <dbReference type="ARBA" id="ARBA00006284"/>
    </source>
</evidence>
<dbReference type="Pfam" id="PF02595">
    <property type="entry name" value="Gly_kinase"/>
    <property type="match status" value="1"/>
</dbReference>
<dbReference type="InterPro" id="IPR004381">
    <property type="entry name" value="Glycerate_kinase"/>
</dbReference>
<keyword evidence="6" id="KW-1185">Reference proteome</keyword>
<name>A0ABQ1Q6Z1_9BACI</name>
<evidence type="ECO:0000256" key="4">
    <source>
        <dbReference type="PIRNR" id="PIRNR006078"/>
    </source>
</evidence>
<sequence length="375" mass="39897">MKIVIAPDSYKGSLESSEVAGHVARAFKDVHPELTVIQKPMADGGEGTLDALAAATDHKRQSIRLTGPLGDPIDSSYLILRNDTVVIEAASVLGLTLVPTDQRNPERTTSYGLGEAILDALDRGYRTFLIALGGSSTNDGGQGILQALGLHVQDKQGNPVGSLGKDLYHIDSVDKSTLDPRLEECTFKVACDVSNPLTGPNGASHVYGPQKGASEEQVNQLDEALNKWGRLLNENNMDTPGAGAAGGLGFAFLTLGGDLESGAKLVSEAIELEEAIKDADLLITGEGKSDEQTLHGKAPAFIADLGSEYGVPTILLSGSIEGDRDQLRSKFMSSFSIVPSIVSLDDCMNFASDYLYETSVKISRLWGHILERSKR</sequence>
<dbReference type="PANTHER" id="PTHR21599">
    <property type="entry name" value="GLYCERATE KINASE"/>
    <property type="match status" value="1"/>
</dbReference>
<reference evidence="6" key="1">
    <citation type="journal article" date="2019" name="Int. J. Syst. Evol. Microbiol.">
        <title>The Global Catalogue of Microorganisms (GCM) 10K type strain sequencing project: providing services to taxonomists for standard genome sequencing and annotation.</title>
        <authorList>
            <consortium name="The Broad Institute Genomics Platform"/>
            <consortium name="The Broad Institute Genome Sequencing Center for Infectious Disease"/>
            <person name="Wu L."/>
            <person name="Ma J."/>
        </authorList>
    </citation>
    <scope>NUCLEOTIDE SEQUENCE [LARGE SCALE GENOMIC DNA]</scope>
    <source>
        <strain evidence="6">CGMCC 1.15353</strain>
    </source>
</reference>
<dbReference type="Proteomes" id="UP000642571">
    <property type="component" value="Unassembled WGS sequence"/>
</dbReference>
<dbReference type="SUPFAM" id="SSF110738">
    <property type="entry name" value="Glycerate kinase I"/>
    <property type="match status" value="1"/>
</dbReference>
<dbReference type="InterPro" id="IPR036129">
    <property type="entry name" value="Glycerate_kinase_sf"/>
</dbReference>
<dbReference type="Gene3D" id="3.40.50.10350">
    <property type="entry name" value="Glycerate kinase, domain 1"/>
    <property type="match status" value="1"/>
</dbReference>
<accession>A0ABQ1Q6Z1</accession>
<evidence type="ECO:0000256" key="3">
    <source>
        <dbReference type="ARBA" id="ARBA00022777"/>
    </source>
</evidence>
<protein>
    <submittedName>
        <fullName evidence="5">Glycerate 2-kinase</fullName>
    </submittedName>
</protein>
<comment type="similarity">
    <text evidence="1 4">Belongs to the glycerate kinase type-1 family.</text>
</comment>
<organism evidence="5 6">
    <name type="scientific">Pontibacillus salipaludis</name>
    <dbReference type="NCBI Taxonomy" id="1697394"/>
    <lineage>
        <taxon>Bacteria</taxon>
        <taxon>Bacillati</taxon>
        <taxon>Bacillota</taxon>
        <taxon>Bacilli</taxon>
        <taxon>Bacillales</taxon>
        <taxon>Bacillaceae</taxon>
        <taxon>Pontibacillus</taxon>
    </lineage>
</organism>
<dbReference type="PIRSF" id="PIRSF006078">
    <property type="entry name" value="GlxK"/>
    <property type="match status" value="1"/>
</dbReference>
<keyword evidence="2 4" id="KW-0808">Transferase</keyword>
<evidence type="ECO:0000256" key="2">
    <source>
        <dbReference type="ARBA" id="ARBA00022679"/>
    </source>
</evidence>
<dbReference type="NCBIfam" id="TIGR00045">
    <property type="entry name" value="glycerate kinase"/>
    <property type="match status" value="1"/>
</dbReference>
<evidence type="ECO:0000313" key="5">
    <source>
        <dbReference type="EMBL" id="GGD14606.1"/>
    </source>
</evidence>
<comment type="caution">
    <text evidence="5">The sequence shown here is derived from an EMBL/GenBank/DDBJ whole genome shotgun (WGS) entry which is preliminary data.</text>
</comment>
<dbReference type="RefSeq" id="WP_188653842.1">
    <property type="nucleotide sequence ID" value="NZ_BMIN01000009.1"/>
</dbReference>
<dbReference type="InterPro" id="IPR018197">
    <property type="entry name" value="Glycerate_kinase_RE-like"/>
</dbReference>
<keyword evidence="3 4" id="KW-0418">Kinase</keyword>
<dbReference type="PANTHER" id="PTHR21599:SF0">
    <property type="entry name" value="GLYCERATE KINASE"/>
    <property type="match status" value="1"/>
</dbReference>
<dbReference type="InterPro" id="IPR018193">
    <property type="entry name" value="Glyc_kinase_flavodox-like_fold"/>
</dbReference>
<proteinExistence type="inferred from homology"/>
<dbReference type="Gene3D" id="3.90.1510.10">
    <property type="entry name" value="Glycerate kinase, domain 2"/>
    <property type="match status" value="1"/>
</dbReference>
<dbReference type="EMBL" id="BMIN01000009">
    <property type="protein sequence ID" value="GGD14606.1"/>
    <property type="molecule type" value="Genomic_DNA"/>
</dbReference>